<dbReference type="GO" id="GO:0016811">
    <property type="term" value="F:hydrolase activity, acting on carbon-nitrogen (but not peptide) bonds, in linear amides"/>
    <property type="evidence" value="ECO:0007669"/>
    <property type="project" value="InterPro"/>
</dbReference>
<sequence length="810" mass="92491">MKVLKAILALVPAIGIIALFNTKMGSIPPAGKFLDPFHGFWHNAESKNHVDDVIQLKGLKGKVQVALDDHMIPHVFAENDYDLYFAQGYITARHRLWQMDFQTRYASGRLSEAIGEKAIELDRYQRRMGMVYGAENMVKELEKYPIIKRMTEAYADGVNAYIKSLRPQDYPIEFKILDYKPEKWSPLNTALLLKLMSATLAGGSDEFYMSNALRKFGKDTIENLFPDFPFKNDPIIPEGTKWNFKPVPVPAVPATEYQAVNPSVFTNKKEEGIGSNNWAVSGTKTVNGYPLLANDPHLELSLPSIWYQIQMAAPGINACGVSIPGAPGVIIGFNQKVAWGVTNVNADVLDFYSIKFKDSSCKEYWYNNQWNKTDIRIEEIRIRNNNAIRDTVYYTHHGPVVYLNKPKKFTKARNIPQGYALRWIAHDPSVDVATFYYLNRANNYADYRKALAYYTAPAQNFVFASIDNDVAISPNGYIPLKWHAQGKYLLDGTKIENDWHGRIPATQNPIVRNPPQGFVSSANQPSTDKSYPYYINWEFSGYERAHRINTRLAVMQRATVDSMRNLQNDNYSVHAENVLPLMIKLIDINRLNASERRAYNIVKKWNKYFNSKEIGASIFEIWQKDIYNRIWSDDFTESDAPMRFPSRDRTVHLILEEENSRWFDDIRTPEKENRSDIVEAAFKFTVDSLERRFGPISKEWQWANVKQSHVPHLAKIAGFGSSILLNGGSKTSVNALSESHGPSWRMVVELGKVTKGYGVFPGGQSGNPGSFYYDDMIDTWTNGRLNQLLFLKSANQNTKRIIQHITLEKK</sequence>
<dbReference type="GO" id="GO:0017000">
    <property type="term" value="P:antibiotic biosynthetic process"/>
    <property type="evidence" value="ECO:0007669"/>
    <property type="project" value="InterPro"/>
</dbReference>
<dbReference type="Proteomes" id="UP000290848">
    <property type="component" value="Unassembled WGS sequence"/>
</dbReference>
<dbReference type="Pfam" id="PF01804">
    <property type="entry name" value="Penicil_amidase"/>
    <property type="match status" value="1"/>
</dbReference>
<dbReference type="Gene3D" id="1.10.439.10">
    <property type="entry name" value="Penicillin Amidohydrolase, domain 1"/>
    <property type="match status" value="1"/>
</dbReference>
<evidence type="ECO:0000313" key="6">
    <source>
        <dbReference type="EMBL" id="RXF71191.1"/>
    </source>
</evidence>
<gene>
    <name evidence="6" type="ORF">EKH83_05715</name>
</gene>
<feature type="binding site" evidence="5">
    <location>
        <position position="350"/>
    </location>
    <ligand>
        <name>Ca(2+)</name>
        <dbReference type="ChEBI" id="CHEBI:29108"/>
    </ligand>
</feature>
<dbReference type="PANTHER" id="PTHR34218:SF4">
    <property type="entry name" value="ACYL-HOMOSERINE LACTONE ACYLASE QUIP"/>
    <property type="match status" value="1"/>
</dbReference>
<evidence type="ECO:0000313" key="7">
    <source>
        <dbReference type="Proteomes" id="UP000290848"/>
    </source>
</evidence>
<dbReference type="InterPro" id="IPR043147">
    <property type="entry name" value="Penicillin_amidase_A-knob"/>
</dbReference>
<keyword evidence="5" id="KW-0106">Calcium</keyword>
<dbReference type="Gene3D" id="1.10.1400.10">
    <property type="match status" value="1"/>
</dbReference>
<dbReference type="InterPro" id="IPR029055">
    <property type="entry name" value="Ntn_hydrolases_N"/>
</dbReference>
<dbReference type="AlphaFoldDB" id="A0A4Q0MCV2"/>
<dbReference type="Gene3D" id="2.30.120.10">
    <property type="match status" value="1"/>
</dbReference>
<keyword evidence="3" id="KW-0865">Zymogen</keyword>
<reference evidence="6 7" key="1">
    <citation type="submission" date="2018-12" db="EMBL/GenBank/DDBJ databases">
        <title>The Draft Genome Sequence of the Soil Bacterium Pedobacter tournemirensis R1.</title>
        <authorList>
            <person name="He J."/>
        </authorList>
    </citation>
    <scope>NUCLEOTIDE SEQUENCE [LARGE SCALE GENOMIC DNA]</scope>
    <source>
        <strain evidence="6 7">R1</strain>
    </source>
</reference>
<comment type="similarity">
    <text evidence="1">Belongs to the peptidase S45 family.</text>
</comment>
<evidence type="ECO:0000256" key="3">
    <source>
        <dbReference type="ARBA" id="ARBA00023145"/>
    </source>
</evidence>
<dbReference type="InterPro" id="IPR014395">
    <property type="entry name" value="Pen/GL7ACA/AHL_acylase"/>
</dbReference>
<dbReference type="EMBL" id="RXOC01000003">
    <property type="protein sequence ID" value="RXF71191.1"/>
    <property type="molecule type" value="Genomic_DNA"/>
</dbReference>
<comment type="caution">
    <text evidence="6">The sequence shown here is derived from an EMBL/GenBank/DDBJ whole genome shotgun (WGS) entry which is preliminary data.</text>
</comment>
<keyword evidence="2" id="KW-0378">Hydrolase</keyword>
<dbReference type="InterPro" id="IPR002692">
    <property type="entry name" value="S45"/>
</dbReference>
<dbReference type="Gene3D" id="3.60.20.10">
    <property type="entry name" value="Glutamine Phosphoribosylpyrophosphate, subunit 1, domain 1"/>
    <property type="match status" value="1"/>
</dbReference>
<dbReference type="PANTHER" id="PTHR34218">
    <property type="entry name" value="PEPTIDASE S45 PENICILLIN AMIDASE"/>
    <property type="match status" value="1"/>
</dbReference>
<dbReference type="PIRSF" id="PIRSF001227">
    <property type="entry name" value="Pen_acylase"/>
    <property type="match status" value="1"/>
</dbReference>
<dbReference type="SUPFAM" id="SSF56235">
    <property type="entry name" value="N-terminal nucleophile aminohydrolases (Ntn hydrolases)"/>
    <property type="match status" value="1"/>
</dbReference>
<name>A0A4Q0MCV2_9SPHI</name>
<evidence type="ECO:0000256" key="5">
    <source>
        <dbReference type="PIRSR" id="PIRSR001227-2"/>
    </source>
</evidence>
<evidence type="ECO:0000256" key="4">
    <source>
        <dbReference type="PIRSR" id="PIRSR001227-1"/>
    </source>
</evidence>
<dbReference type="RefSeq" id="WP_128768437.1">
    <property type="nucleotide sequence ID" value="NZ_RXOC01000003.1"/>
</dbReference>
<keyword evidence="5" id="KW-0479">Metal-binding</keyword>
<feature type="binding site" evidence="5">
    <location>
        <position position="347"/>
    </location>
    <ligand>
        <name>Ca(2+)</name>
        <dbReference type="ChEBI" id="CHEBI:29108"/>
    </ligand>
</feature>
<evidence type="ECO:0000256" key="1">
    <source>
        <dbReference type="ARBA" id="ARBA00006586"/>
    </source>
</evidence>
<comment type="cofactor">
    <cofactor evidence="5">
        <name>Ca(2+)</name>
        <dbReference type="ChEBI" id="CHEBI:29108"/>
    </cofactor>
    <text evidence="5">Binds 1 Ca(2+) ion per dimer.</text>
</comment>
<dbReference type="CDD" id="cd03747">
    <property type="entry name" value="Ntn_PGA_like"/>
    <property type="match status" value="1"/>
</dbReference>
<proteinExistence type="inferred from homology"/>
<organism evidence="6 7">
    <name type="scientific">Arcticibacter tournemirensis</name>
    <dbReference type="NCBI Taxonomy" id="699437"/>
    <lineage>
        <taxon>Bacteria</taxon>
        <taxon>Pseudomonadati</taxon>
        <taxon>Bacteroidota</taxon>
        <taxon>Sphingobacteriia</taxon>
        <taxon>Sphingobacteriales</taxon>
        <taxon>Sphingobacteriaceae</taxon>
        <taxon>Arcticibacter</taxon>
    </lineage>
</organism>
<feature type="active site" description="Nucleophile" evidence="4">
    <location>
        <position position="275"/>
    </location>
</feature>
<evidence type="ECO:0000256" key="2">
    <source>
        <dbReference type="ARBA" id="ARBA00022801"/>
    </source>
</evidence>
<dbReference type="InterPro" id="IPR023343">
    <property type="entry name" value="Penicillin_amidase_dom1"/>
</dbReference>
<dbReference type="GO" id="GO:0046872">
    <property type="term" value="F:metal ion binding"/>
    <property type="evidence" value="ECO:0007669"/>
    <property type="project" value="UniProtKB-KW"/>
</dbReference>
<protein>
    <submittedName>
        <fullName evidence="6">Penicillin acylase family protein</fullName>
    </submittedName>
</protein>
<accession>A0A4Q0MCV2</accession>
<feature type="binding site" evidence="5">
    <location>
        <position position="206"/>
    </location>
    <ligand>
        <name>Ca(2+)</name>
        <dbReference type="ChEBI" id="CHEBI:29108"/>
    </ligand>
</feature>
<dbReference type="InterPro" id="IPR043146">
    <property type="entry name" value="Penicillin_amidase_N_B-knob"/>
</dbReference>